<evidence type="ECO:0000256" key="9">
    <source>
        <dbReference type="ARBA" id="ARBA00023141"/>
    </source>
</evidence>
<evidence type="ECO:0000256" key="12">
    <source>
        <dbReference type="HAMAP-Rule" id="MF_00211"/>
    </source>
</evidence>
<feature type="binding site" evidence="12">
    <location>
        <begin position="102"/>
        <end position="105"/>
    </location>
    <ligand>
        <name>5-phospho-alpha-D-ribose 1-diphosphate</name>
        <dbReference type="ChEBI" id="CHEBI:58017"/>
    </ligand>
</feature>
<sequence>MWCRRPEMNMPEYTWPTVLNQLIERVDLSEDATEWAMDQVMSGEATPAQIAGFAVALRAKGETAAEISGMARAMLHHANRVDLDVRAVDIVGTGGDRKGSVNISTMTSLVVAASGTPVVKHGGRAASSKSGAADVLEALGITIESTPDDVRRCVEELGIGFCFAPAFHPALRHVGAPRRELGIPTVFNMLGPLTNPAQPTSGLIGCAYLDKAPVLAEVYARRGHNVLLVRGDDGLDEITTTTTSTAWIISGGDIRTETIDPTALGIERSEPDALRGGDAAANAKVFKDLVNGKHGPVRDAVLINAAGALAAYTGFSDDLTADLRAGLETAARAIDSGAAADLLDRWINKR</sequence>
<evidence type="ECO:0000256" key="6">
    <source>
        <dbReference type="ARBA" id="ARBA00022723"/>
    </source>
</evidence>
<evidence type="ECO:0000313" key="16">
    <source>
        <dbReference type="Proteomes" id="UP000030848"/>
    </source>
</evidence>
<feature type="binding site" evidence="12">
    <location>
        <position position="92"/>
    </location>
    <ligand>
        <name>5-phospho-alpha-D-ribose 1-diphosphate</name>
        <dbReference type="ChEBI" id="CHEBI:58017"/>
    </ligand>
</feature>
<dbReference type="Gene3D" id="3.40.1030.10">
    <property type="entry name" value="Nucleoside phosphorylase/phosphoribosyltransferase catalytic domain"/>
    <property type="match status" value="1"/>
</dbReference>
<dbReference type="GO" id="GO:0004048">
    <property type="term" value="F:anthranilate phosphoribosyltransferase activity"/>
    <property type="evidence" value="ECO:0007669"/>
    <property type="project" value="UniProtKB-UniRule"/>
</dbReference>
<evidence type="ECO:0000313" key="15">
    <source>
        <dbReference type="EMBL" id="KHF45379.1"/>
    </source>
</evidence>
<dbReference type="UniPathway" id="UPA00035">
    <property type="reaction ID" value="UER00041"/>
</dbReference>
<feature type="binding site" evidence="12">
    <location>
        <position position="236"/>
    </location>
    <ligand>
        <name>Mg(2+)</name>
        <dbReference type="ChEBI" id="CHEBI:18420"/>
        <label>2</label>
    </ligand>
</feature>
<dbReference type="SUPFAM" id="SSF52418">
    <property type="entry name" value="Nucleoside phosphorylase/phosphoribosyltransferase catalytic domain"/>
    <property type="match status" value="1"/>
</dbReference>
<reference evidence="15 16" key="1">
    <citation type="submission" date="2014-10" db="EMBL/GenBank/DDBJ databases">
        <title>Genome sequence of Micropolyspora internatus JCM3315.</title>
        <authorList>
            <person name="Shin S.-K."/>
            <person name="Yi H."/>
        </authorList>
    </citation>
    <scope>NUCLEOTIDE SEQUENCE [LARGE SCALE GENOMIC DNA]</scope>
    <source>
        <strain evidence="15 16">JCM 3315</strain>
    </source>
</reference>
<comment type="function">
    <text evidence="12">Catalyzes the transfer of the phosphoribosyl group of 5-phosphorylribose-1-pyrophosphate (PRPP) to anthranilate to yield N-(5'-phosphoribosyl)-anthranilate (PRA).</text>
</comment>
<feature type="binding site" evidence="12">
    <location>
        <position position="237"/>
    </location>
    <ligand>
        <name>Mg(2+)</name>
        <dbReference type="ChEBI" id="CHEBI:18420"/>
        <label>1</label>
    </ligand>
</feature>
<dbReference type="PANTHER" id="PTHR43285:SF2">
    <property type="entry name" value="ANTHRANILATE PHOSPHORIBOSYLTRANSFERASE"/>
    <property type="match status" value="1"/>
</dbReference>
<comment type="similarity">
    <text evidence="11">In the C-terminal section; belongs to the anthranilate phosphoribosyltransferase family.</text>
</comment>
<comment type="caution">
    <text evidence="15">The sequence shown here is derived from an EMBL/GenBank/DDBJ whole genome shotgun (WGS) entry which is preliminary data.</text>
</comment>
<evidence type="ECO:0000256" key="11">
    <source>
        <dbReference type="ARBA" id="ARBA00061188"/>
    </source>
</evidence>
<comment type="cofactor">
    <cofactor evidence="12">
        <name>Mg(2+)</name>
        <dbReference type="ChEBI" id="CHEBI:18420"/>
    </cofactor>
    <text evidence="12">Binds 2 magnesium ions per monomer.</text>
</comment>
<dbReference type="PANTHER" id="PTHR43285">
    <property type="entry name" value="ANTHRANILATE PHOSPHORIBOSYLTRANSFERASE"/>
    <property type="match status" value="1"/>
</dbReference>
<dbReference type="InterPro" id="IPR000312">
    <property type="entry name" value="Glycosyl_Trfase_fam3"/>
</dbReference>
<dbReference type="InterPro" id="IPR035902">
    <property type="entry name" value="Nuc_phospho_transferase"/>
</dbReference>
<keyword evidence="7 12" id="KW-0822">Tryptophan biosynthesis</keyword>
<dbReference type="Gene3D" id="1.20.970.10">
    <property type="entry name" value="Transferase, Pyrimidine Nucleoside Phosphorylase, Chain C"/>
    <property type="match status" value="1"/>
</dbReference>
<dbReference type="InterPro" id="IPR017459">
    <property type="entry name" value="Glycosyl_Trfase_fam3_N_dom"/>
</dbReference>
<name>A0A837DBV6_9PSEU</name>
<keyword evidence="9 12" id="KW-0057">Aromatic amino acid biosynthesis</keyword>
<dbReference type="HAMAP" id="MF_00211">
    <property type="entry name" value="TrpD"/>
    <property type="match status" value="1"/>
</dbReference>
<feature type="binding site" evidence="12">
    <location>
        <position position="92"/>
    </location>
    <ligand>
        <name>anthranilate</name>
        <dbReference type="ChEBI" id="CHEBI:16567"/>
        <label>1</label>
    </ligand>
</feature>
<feature type="binding site" evidence="12">
    <location>
        <position position="237"/>
    </location>
    <ligand>
        <name>Mg(2+)</name>
        <dbReference type="ChEBI" id="CHEBI:18420"/>
        <label>2</label>
    </ligand>
</feature>
<dbReference type="InterPro" id="IPR005940">
    <property type="entry name" value="Anthranilate_Pribosyl_Tfrase"/>
</dbReference>
<dbReference type="GO" id="GO:0005829">
    <property type="term" value="C:cytosol"/>
    <property type="evidence" value="ECO:0007669"/>
    <property type="project" value="TreeGrafter"/>
</dbReference>
<evidence type="ECO:0000256" key="5">
    <source>
        <dbReference type="ARBA" id="ARBA00022679"/>
    </source>
</evidence>
<feature type="domain" description="Glycosyl transferase family 3" evidence="13">
    <location>
        <begin position="86"/>
        <end position="339"/>
    </location>
</feature>
<dbReference type="FunFam" id="1.20.970.10:FF:000006">
    <property type="entry name" value="Anthranilate phosphoribosyltransferase"/>
    <property type="match status" value="1"/>
</dbReference>
<feature type="binding site" evidence="12">
    <location>
        <begin position="120"/>
        <end position="128"/>
    </location>
    <ligand>
        <name>5-phospho-alpha-D-ribose 1-diphosphate</name>
        <dbReference type="ChEBI" id="CHEBI:58017"/>
    </ligand>
</feature>
<dbReference type="FunFam" id="3.40.1030.10:FF:000002">
    <property type="entry name" value="Anthranilate phosphoribosyltransferase"/>
    <property type="match status" value="1"/>
</dbReference>
<dbReference type="GO" id="GO:0000162">
    <property type="term" value="P:L-tryptophan biosynthetic process"/>
    <property type="evidence" value="ECO:0007669"/>
    <property type="project" value="UniProtKB-UniRule"/>
</dbReference>
<evidence type="ECO:0000259" key="13">
    <source>
        <dbReference type="Pfam" id="PF00591"/>
    </source>
</evidence>
<comment type="subunit">
    <text evidence="2 12">Homodimer.</text>
</comment>
<dbReference type="Proteomes" id="UP000030848">
    <property type="component" value="Unassembled WGS sequence"/>
</dbReference>
<feature type="domain" description="Glycosyl transferase family 3 N-terminal" evidence="14">
    <location>
        <begin position="17"/>
        <end position="78"/>
    </location>
</feature>
<feature type="binding site" evidence="12">
    <location>
        <begin position="95"/>
        <end position="96"/>
    </location>
    <ligand>
        <name>5-phospho-alpha-D-ribose 1-diphosphate</name>
        <dbReference type="ChEBI" id="CHEBI:58017"/>
    </ligand>
</feature>
<protein>
    <recommendedName>
        <fullName evidence="12">Anthranilate phosphoribosyltransferase</fullName>
        <ecNumber evidence="12">2.4.2.18</ecNumber>
    </recommendedName>
</protein>
<proteinExistence type="inferred from homology"/>
<dbReference type="Pfam" id="PF02885">
    <property type="entry name" value="Glycos_trans_3N"/>
    <property type="match status" value="1"/>
</dbReference>
<keyword evidence="8 12" id="KW-0460">Magnesium</keyword>
<dbReference type="NCBIfam" id="TIGR01245">
    <property type="entry name" value="trpD"/>
    <property type="match status" value="1"/>
</dbReference>
<dbReference type="Pfam" id="PF00591">
    <property type="entry name" value="Glycos_transf_3"/>
    <property type="match status" value="1"/>
</dbReference>
<dbReference type="EC" id="2.4.2.18" evidence="12"/>
<keyword evidence="5 12" id="KW-0808">Transferase</keyword>
<keyword evidence="6 12" id="KW-0479">Metal-binding</keyword>
<feature type="binding site" evidence="12">
    <location>
        <position position="100"/>
    </location>
    <ligand>
        <name>5-phospho-alpha-D-ribose 1-diphosphate</name>
        <dbReference type="ChEBI" id="CHEBI:58017"/>
    </ligand>
</feature>
<feature type="binding site" evidence="12">
    <location>
        <position position="104"/>
    </location>
    <ligand>
        <name>Mg(2+)</name>
        <dbReference type="ChEBI" id="CHEBI:18420"/>
        <label>1</label>
    </ligand>
</feature>
<evidence type="ECO:0000259" key="14">
    <source>
        <dbReference type="Pfam" id="PF02885"/>
    </source>
</evidence>
<organism evidence="15 16">
    <name type="scientific">Saccharomonospora viridis</name>
    <dbReference type="NCBI Taxonomy" id="1852"/>
    <lineage>
        <taxon>Bacteria</taxon>
        <taxon>Bacillati</taxon>
        <taxon>Actinomycetota</taxon>
        <taxon>Actinomycetes</taxon>
        <taxon>Pseudonocardiales</taxon>
        <taxon>Pseudonocardiaceae</taxon>
        <taxon>Saccharomonospora</taxon>
    </lineage>
</organism>
<evidence type="ECO:0000256" key="10">
    <source>
        <dbReference type="ARBA" id="ARBA00052328"/>
    </source>
</evidence>
<evidence type="ECO:0000256" key="3">
    <source>
        <dbReference type="ARBA" id="ARBA00022605"/>
    </source>
</evidence>
<dbReference type="InterPro" id="IPR036320">
    <property type="entry name" value="Glycosyl_Trfase_fam3_N_dom_sf"/>
</dbReference>
<dbReference type="GO" id="GO:0000287">
    <property type="term" value="F:magnesium ion binding"/>
    <property type="evidence" value="ECO:0007669"/>
    <property type="project" value="UniProtKB-UniRule"/>
</dbReference>
<evidence type="ECO:0000256" key="7">
    <source>
        <dbReference type="ARBA" id="ARBA00022822"/>
    </source>
</evidence>
<comment type="catalytic activity">
    <reaction evidence="10 12">
        <text>N-(5-phospho-beta-D-ribosyl)anthranilate + diphosphate = 5-phospho-alpha-D-ribose 1-diphosphate + anthranilate</text>
        <dbReference type="Rhea" id="RHEA:11768"/>
        <dbReference type="ChEBI" id="CHEBI:16567"/>
        <dbReference type="ChEBI" id="CHEBI:18277"/>
        <dbReference type="ChEBI" id="CHEBI:33019"/>
        <dbReference type="ChEBI" id="CHEBI:58017"/>
        <dbReference type="EC" id="2.4.2.18"/>
    </reaction>
</comment>
<keyword evidence="4 12" id="KW-0328">Glycosyltransferase</keyword>
<accession>A0A837DBV6</accession>
<dbReference type="AlphaFoldDB" id="A0A837DBV6"/>
<comment type="caution">
    <text evidence="12">Lacks conserved residue(s) required for the propagation of feature annotation.</text>
</comment>
<evidence type="ECO:0000256" key="4">
    <source>
        <dbReference type="ARBA" id="ARBA00022676"/>
    </source>
</evidence>
<feature type="binding site" evidence="12">
    <location>
        <position position="132"/>
    </location>
    <ligand>
        <name>5-phospho-alpha-D-ribose 1-diphosphate</name>
        <dbReference type="ChEBI" id="CHEBI:58017"/>
    </ligand>
</feature>
<evidence type="ECO:0000256" key="8">
    <source>
        <dbReference type="ARBA" id="ARBA00022842"/>
    </source>
</evidence>
<dbReference type="EMBL" id="JRZE01000002">
    <property type="protein sequence ID" value="KHF45379.1"/>
    <property type="molecule type" value="Genomic_DNA"/>
</dbReference>
<comment type="similarity">
    <text evidence="12">Belongs to the anthranilate phosphoribosyltransferase family.</text>
</comment>
<keyword evidence="3 12" id="KW-0028">Amino-acid biosynthesis</keyword>
<gene>
    <name evidence="12" type="primary">trpD</name>
    <name evidence="15" type="ORF">MINT15_05960</name>
</gene>
<evidence type="ECO:0000256" key="2">
    <source>
        <dbReference type="ARBA" id="ARBA00011738"/>
    </source>
</evidence>
<feature type="binding site" evidence="12">
    <location>
        <position position="178"/>
    </location>
    <ligand>
        <name>anthranilate</name>
        <dbReference type="ChEBI" id="CHEBI:16567"/>
        <label>2</label>
    </ligand>
</feature>
<evidence type="ECO:0000256" key="1">
    <source>
        <dbReference type="ARBA" id="ARBA00004907"/>
    </source>
</evidence>
<comment type="pathway">
    <text evidence="1 12">Amino-acid biosynthesis; L-tryptophan biosynthesis; L-tryptophan from chorismate: step 2/5.</text>
</comment>
<dbReference type="SUPFAM" id="SSF47648">
    <property type="entry name" value="Nucleoside phosphorylase/phosphoribosyltransferase N-terminal domain"/>
    <property type="match status" value="1"/>
</dbReference>